<dbReference type="InterPro" id="IPR023430">
    <property type="entry name" value="Pept_HybD-like_dom_sf"/>
</dbReference>
<reference evidence="1 2" key="1">
    <citation type="submission" date="2016-11" db="EMBL/GenBank/DDBJ databases">
        <authorList>
            <person name="Jaros S."/>
            <person name="Januszkiewicz K."/>
            <person name="Wedrychowicz H."/>
        </authorList>
    </citation>
    <scope>NUCLEOTIDE SEQUENCE [LARGE SCALE GENOMIC DNA]</scope>
    <source>
        <strain evidence="1 2">DSM 17459</strain>
    </source>
</reference>
<dbReference type="Pfam" id="PF06866">
    <property type="entry name" value="DUF1256"/>
    <property type="match status" value="1"/>
</dbReference>
<accession>A0A1M5C4Q8</accession>
<gene>
    <name evidence="1" type="ORF">SAMN02745158_03963</name>
</gene>
<dbReference type="AlphaFoldDB" id="A0A1M5C4Q8"/>
<dbReference type="EMBL" id="FQVI01000033">
    <property type="protein sequence ID" value="SHF49422.1"/>
    <property type="molecule type" value="Genomic_DNA"/>
</dbReference>
<sequence length="218" mass="24017">MTFYINAKERHASIRLGTSLLDCMRTHPIPWDEIIFLCIGSDRITGDSLGPLIGHQLSKYHLDHVQIYGTLSHPVHALNLSETVEKISCRHPSSLIVAIDASLGSKKHLGFITVGNGTIAPGAGVHKKLEPVGDVFITGIVNLAGTFEHLLLQTTRLSTVVSMADAITNGILMAYYEYFCERPLPFLEVRQPEEEGRLRSWVNTTPLAASASEPYGRR</sequence>
<proteinExistence type="predicted"/>
<protein>
    <submittedName>
        <fullName evidence="1">Putative sporulation protein YyaC</fullName>
    </submittedName>
</protein>
<dbReference type="STRING" id="1122155.SAMN02745158_03963"/>
<keyword evidence="2" id="KW-1185">Reference proteome</keyword>
<dbReference type="OrthoDB" id="9815953at2"/>
<evidence type="ECO:0000313" key="2">
    <source>
        <dbReference type="Proteomes" id="UP000184245"/>
    </source>
</evidence>
<dbReference type="RefSeq" id="WP_072854505.1">
    <property type="nucleotide sequence ID" value="NZ_FQVI01000033.1"/>
</dbReference>
<name>A0A1M5C4Q8_9CLOT</name>
<dbReference type="InterPro" id="IPR009665">
    <property type="entry name" value="YyaC"/>
</dbReference>
<dbReference type="NCBIfam" id="TIGR02841">
    <property type="entry name" value="spore_YyaC"/>
    <property type="match status" value="1"/>
</dbReference>
<dbReference type="Proteomes" id="UP000184245">
    <property type="component" value="Unassembled WGS sequence"/>
</dbReference>
<dbReference type="SUPFAM" id="SSF53163">
    <property type="entry name" value="HybD-like"/>
    <property type="match status" value="1"/>
</dbReference>
<evidence type="ECO:0000313" key="1">
    <source>
        <dbReference type="EMBL" id="SHF49422.1"/>
    </source>
</evidence>
<organism evidence="1 2">
    <name type="scientific">Lactonifactor longoviformis DSM 17459</name>
    <dbReference type="NCBI Taxonomy" id="1122155"/>
    <lineage>
        <taxon>Bacteria</taxon>
        <taxon>Bacillati</taxon>
        <taxon>Bacillota</taxon>
        <taxon>Clostridia</taxon>
        <taxon>Eubacteriales</taxon>
        <taxon>Clostridiaceae</taxon>
        <taxon>Lactonifactor</taxon>
    </lineage>
</organism>